<dbReference type="EMBL" id="WLZY01000011">
    <property type="protein sequence ID" value="NDL60404.1"/>
    <property type="molecule type" value="Genomic_DNA"/>
</dbReference>
<protein>
    <submittedName>
        <fullName evidence="1">BREX system ATP-binding protein BrxD</fullName>
    </submittedName>
</protein>
<keyword evidence="1" id="KW-0547">Nucleotide-binding</keyword>
<dbReference type="GO" id="GO:0005524">
    <property type="term" value="F:ATP binding"/>
    <property type="evidence" value="ECO:0007669"/>
    <property type="project" value="UniProtKB-KW"/>
</dbReference>
<organism evidence="1 2">
    <name type="scientific">Phytoactinopolyspora mesophila</name>
    <dbReference type="NCBI Taxonomy" id="2650750"/>
    <lineage>
        <taxon>Bacteria</taxon>
        <taxon>Bacillati</taxon>
        <taxon>Actinomycetota</taxon>
        <taxon>Actinomycetes</taxon>
        <taxon>Jiangellales</taxon>
        <taxon>Jiangellaceae</taxon>
        <taxon>Phytoactinopolyspora</taxon>
    </lineage>
</organism>
<dbReference type="NCBIfam" id="NF033438">
    <property type="entry name" value="BREX_BrxD"/>
    <property type="match status" value="1"/>
</dbReference>
<dbReference type="InterPro" id="IPR021228">
    <property type="entry name" value="BrxD"/>
</dbReference>
<dbReference type="Pfam" id="PF10923">
    <property type="entry name" value="BrxC_BrxD"/>
    <property type="match status" value="1"/>
</dbReference>
<comment type="caution">
    <text evidence="1">The sequence shown here is derived from an EMBL/GenBank/DDBJ whole genome shotgun (WGS) entry which is preliminary data.</text>
</comment>
<dbReference type="Proteomes" id="UP000460435">
    <property type="component" value="Unassembled WGS sequence"/>
</dbReference>
<dbReference type="InterPro" id="IPR027417">
    <property type="entry name" value="P-loop_NTPase"/>
</dbReference>
<accession>A0A7K3MAT1</accession>
<dbReference type="SUPFAM" id="SSF52540">
    <property type="entry name" value="P-loop containing nucleoside triphosphate hydrolases"/>
    <property type="match status" value="1"/>
</dbReference>
<gene>
    <name evidence="1" type="primary">brxD</name>
    <name evidence="1" type="ORF">F7O44_25335</name>
</gene>
<sequence length="432" mass="47762">MSISPRRRREVLAALRRGTVPAHGLDQLAVGLDRFGGEMDAELETVRSGGAIFKAVRGEYGAGKTFFARWLADNARKKGFATAEVQINEIDTPLHRLETVYRRTIESLRTDTVPPSALRPILDSWLFTVETDASGADGEISDESVENLLEQRLTEVAARAPVFPLAVRAYRRFVAEGDNDAADGLVAWLGGQPHVAARVKRQAGIKGDLDHFLALGFLRGLLAILRDSGHAGLLLVLDEVETLQRVRSDARAKALNALRQFMDEVHDGNFPGLYLLITGTPAFFDGRQGMQLLPPLADRLHTDFSRDPRFDNPRAPQLRLTGFDLDKLVELGTRVRSLFISDVSDAERVERTADDDFLRDFASSVAGKLGGRVGTAPRLFLRKLVDVLDTIELHTDFDPRTDYEVAIRPTELNDAEREAAATRSADDIELDV</sequence>
<evidence type="ECO:0000313" key="1">
    <source>
        <dbReference type="EMBL" id="NDL60404.1"/>
    </source>
</evidence>
<name>A0A7K3MAT1_9ACTN</name>
<dbReference type="AlphaFoldDB" id="A0A7K3MAT1"/>
<proteinExistence type="predicted"/>
<evidence type="ECO:0000313" key="2">
    <source>
        <dbReference type="Proteomes" id="UP000460435"/>
    </source>
</evidence>
<keyword evidence="2" id="KW-1185">Reference proteome</keyword>
<reference evidence="1 2" key="1">
    <citation type="submission" date="2019-11" db="EMBL/GenBank/DDBJ databases">
        <authorList>
            <person name="Li X.-J."/>
            <person name="Feng X.-M."/>
        </authorList>
    </citation>
    <scope>NUCLEOTIDE SEQUENCE [LARGE SCALE GENOMIC DNA]</scope>
    <source>
        <strain evidence="1 2">XMNu-373</strain>
    </source>
</reference>
<keyword evidence="1" id="KW-0067">ATP-binding</keyword>
<dbReference type="RefSeq" id="WP_162453104.1">
    <property type="nucleotide sequence ID" value="NZ_WLZY01000011.1"/>
</dbReference>